<feature type="region of interest" description="Disordered" evidence="1">
    <location>
        <begin position="94"/>
        <end position="115"/>
    </location>
</feature>
<protein>
    <submittedName>
        <fullName evidence="2">Uncharacterized protein</fullName>
    </submittedName>
</protein>
<dbReference type="AlphaFoldDB" id="A0AAW1XSI5"/>
<proteinExistence type="predicted"/>
<dbReference type="EMBL" id="JBEDUW010000003">
    <property type="protein sequence ID" value="KAK9939409.1"/>
    <property type="molecule type" value="Genomic_DNA"/>
</dbReference>
<sequence>MKSGDSNTNFFHNFAKSRGWRNKVTGVHDLQGQWQEEIEGIQQAFVNIFEQLFTTEGSNNIDLVLEAVTPKITPLMNEKLLKPFTRPNIEETLKQMAPNKSPGHDDLSRTRPDIFPEVLAHSGR</sequence>
<gene>
    <name evidence="2" type="ORF">M0R45_016105</name>
</gene>
<accession>A0AAW1XSI5</accession>
<dbReference type="Proteomes" id="UP001457282">
    <property type="component" value="Unassembled WGS sequence"/>
</dbReference>
<organism evidence="2 3">
    <name type="scientific">Rubus argutus</name>
    <name type="common">Southern blackberry</name>
    <dbReference type="NCBI Taxonomy" id="59490"/>
    <lineage>
        <taxon>Eukaryota</taxon>
        <taxon>Viridiplantae</taxon>
        <taxon>Streptophyta</taxon>
        <taxon>Embryophyta</taxon>
        <taxon>Tracheophyta</taxon>
        <taxon>Spermatophyta</taxon>
        <taxon>Magnoliopsida</taxon>
        <taxon>eudicotyledons</taxon>
        <taxon>Gunneridae</taxon>
        <taxon>Pentapetalae</taxon>
        <taxon>rosids</taxon>
        <taxon>fabids</taxon>
        <taxon>Rosales</taxon>
        <taxon>Rosaceae</taxon>
        <taxon>Rosoideae</taxon>
        <taxon>Rosoideae incertae sedis</taxon>
        <taxon>Rubus</taxon>
    </lineage>
</organism>
<name>A0AAW1XSI5_RUBAR</name>
<evidence type="ECO:0000313" key="3">
    <source>
        <dbReference type="Proteomes" id="UP001457282"/>
    </source>
</evidence>
<evidence type="ECO:0000256" key="1">
    <source>
        <dbReference type="SAM" id="MobiDB-lite"/>
    </source>
</evidence>
<reference evidence="2 3" key="1">
    <citation type="journal article" date="2023" name="G3 (Bethesda)">
        <title>A chromosome-length genome assembly and annotation of blackberry (Rubus argutus, cv. 'Hillquist').</title>
        <authorList>
            <person name="Bruna T."/>
            <person name="Aryal R."/>
            <person name="Dudchenko O."/>
            <person name="Sargent D.J."/>
            <person name="Mead D."/>
            <person name="Buti M."/>
            <person name="Cavallini A."/>
            <person name="Hytonen T."/>
            <person name="Andres J."/>
            <person name="Pham M."/>
            <person name="Weisz D."/>
            <person name="Mascagni F."/>
            <person name="Usai G."/>
            <person name="Natali L."/>
            <person name="Bassil N."/>
            <person name="Fernandez G.E."/>
            <person name="Lomsadze A."/>
            <person name="Armour M."/>
            <person name="Olukolu B."/>
            <person name="Poorten T."/>
            <person name="Britton C."/>
            <person name="Davik J."/>
            <person name="Ashrafi H."/>
            <person name="Aiden E.L."/>
            <person name="Borodovsky M."/>
            <person name="Worthington M."/>
        </authorList>
    </citation>
    <scope>NUCLEOTIDE SEQUENCE [LARGE SCALE GENOMIC DNA]</scope>
    <source>
        <strain evidence="2">PI 553951</strain>
    </source>
</reference>
<comment type="caution">
    <text evidence="2">The sequence shown here is derived from an EMBL/GenBank/DDBJ whole genome shotgun (WGS) entry which is preliminary data.</text>
</comment>
<evidence type="ECO:0000313" key="2">
    <source>
        <dbReference type="EMBL" id="KAK9939409.1"/>
    </source>
</evidence>
<keyword evidence="3" id="KW-1185">Reference proteome</keyword>
<feature type="compositionally biased region" description="Basic and acidic residues" evidence="1">
    <location>
        <begin position="102"/>
        <end position="114"/>
    </location>
</feature>